<gene>
    <name evidence="8" type="ORF">PUR29_35260</name>
</gene>
<evidence type="ECO:0000259" key="7">
    <source>
        <dbReference type="PROSITE" id="PS50990"/>
    </source>
</evidence>
<protein>
    <submittedName>
        <fullName evidence="8">Cysteine peptidase family C39 domain-containing protein</fullName>
    </submittedName>
</protein>
<feature type="domain" description="ABC transmembrane type-1" evidence="6">
    <location>
        <begin position="144"/>
        <end position="334"/>
    </location>
</feature>
<feature type="domain" description="Peptidase C39" evidence="7">
    <location>
        <begin position="1"/>
        <end position="107"/>
    </location>
</feature>
<dbReference type="InterPro" id="IPR011527">
    <property type="entry name" value="ABC1_TM_dom"/>
</dbReference>
<comment type="caution">
    <text evidence="8">The sequence shown here is derived from an EMBL/GenBank/DDBJ whole genome shotgun (WGS) entry which is preliminary data.</text>
</comment>
<evidence type="ECO:0000259" key="6">
    <source>
        <dbReference type="PROSITE" id="PS50929"/>
    </source>
</evidence>
<sequence length="365" mass="41200">MVARSLGSTITLDELRQISPVSSRGTTLKNVIEAAAYADVTARPIRCEPAALKNIEMPAILHWKFNHFVVLNNVKRGSYEVIDPAGGRGWVEIQELSRCFTGIAIEIKRAAKFTPRKPNSDISFLHLIKMLFADRMLASSCLTSSILVLSAEVGSIVVYQVFIDKIIRSGSSDALYLIALLFVAMLIIAVAARYIRASSARMLVSNFDLQLSTYVAHRLLHLPLSFHLSRTHSEIMRYVRSARPIRQAASVGFVEVILDAMSILLLSLVIYFYSPIIWFSMLGIILLYALFRIFRLRYVRDVLVSYSVNDMHESSVLQENTRSVETIKLYAAEQIRHVIWRQSYHKVSSTESVLENCRQEDAILG</sequence>
<dbReference type="Proteomes" id="UP001407347">
    <property type="component" value="Unassembled WGS sequence"/>
</dbReference>
<dbReference type="EMBL" id="JAQYXP010000007">
    <property type="protein sequence ID" value="MEN3238699.1"/>
    <property type="molecule type" value="Genomic_DNA"/>
</dbReference>
<proteinExistence type="predicted"/>
<dbReference type="Pfam" id="PF03412">
    <property type="entry name" value="Peptidase_C39"/>
    <property type="match status" value="1"/>
</dbReference>
<dbReference type="PROSITE" id="PS50929">
    <property type="entry name" value="ABC_TM1F"/>
    <property type="match status" value="1"/>
</dbReference>
<feature type="transmembrane region" description="Helical" evidence="5">
    <location>
        <begin position="248"/>
        <end position="270"/>
    </location>
</feature>
<feature type="transmembrane region" description="Helical" evidence="5">
    <location>
        <begin position="276"/>
        <end position="294"/>
    </location>
</feature>
<keyword evidence="9" id="KW-1185">Reference proteome</keyword>
<reference evidence="8 9" key="1">
    <citation type="journal article" date="2023" name="PLoS ONE">
        <title>Complete genome assembly of Hawai'i environmental nontuberculous mycobacteria reveals unexpected co-isolation with methylobacteria.</title>
        <authorList>
            <person name="Hendrix J."/>
            <person name="Epperson L.E."/>
            <person name="Tong E.I."/>
            <person name="Chan Y.L."/>
            <person name="Hasan N.A."/>
            <person name="Dawrs S.N."/>
            <person name="Norton G.J."/>
            <person name="Virdi R."/>
            <person name="Crooks J.L."/>
            <person name="Chan E.D."/>
            <person name="Honda J.R."/>
            <person name="Strong M."/>
        </authorList>
    </citation>
    <scope>NUCLEOTIDE SEQUENCE [LARGE SCALE GENOMIC DNA]</scope>
    <source>
        <strain evidence="8 9">NJH_HI04-1</strain>
    </source>
</reference>
<dbReference type="InterPro" id="IPR005074">
    <property type="entry name" value="Peptidase_C39"/>
</dbReference>
<dbReference type="RefSeq" id="WP_346013822.1">
    <property type="nucleotide sequence ID" value="NZ_JAQYXP010000007.1"/>
</dbReference>
<dbReference type="InterPro" id="IPR036640">
    <property type="entry name" value="ABC1_TM_sf"/>
</dbReference>
<evidence type="ECO:0000256" key="2">
    <source>
        <dbReference type="ARBA" id="ARBA00022692"/>
    </source>
</evidence>
<feature type="transmembrane region" description="Helical" evidence="5">
    <location>
        <begin position="174"/>
        <end position="195"/>
    </location>
</feature>
<dbReference type="Pfam" id="PF00664">
    <property type="entry name" value="ABC_membrane"/>
    <property type="match status" value="1"/>
</dbReference>
<name>A0ABV0A4C8_9HYPH</name>
<keyword evidence="4 5" id="KW-0472">Membrane</keyword>
<keyword evidence="2 5" id="KW-0812">Transmembrane</keyword>
<dbReference type="SUPFAM" id="SSF90123">
    <property type="entry name" value="ABC transporter transmembrane region"/>
    <property type="match status" value="1"/>
</dbReference>
<dbReference type="Gene3D" id="3.90.70.10">
    <property type="entry name" value="Cysteine proteinases"/>
    <property type="match status" value="1"/>
</dbReference>
<evidence type="ECO:0000256" key="5">
    <source>
        <dbReference type="SAM" id="Phobius"/>
    </source>
</evidence>
<feature type="non-terminal residue" evidence="8">
    <location>
        <position position="365"/>
    </location>
</feature>
<dbReference type="Gene3D" id="1.20.1560.10">
    <property type="entry name" value="ABC transporter type 1, transmembrane domain"/>
    <property type="match status" value="1"/>
</dbReference>
<evidence type="ECO:0000313" key="8">
    <source>
        <dbReference type="EMBL" id="MEN3238699.1"/>
    </source>
</evidence>
<evidence type="ECO:0000256" key="4">
    <source>
        <dbReference type="ARBA" id="ARBA00023136"/>
    </source>
</evidence>
<evidence type="ECO:0000313" key="9">
    <source>
        <dbReference type="Proteomes" id="UP001407347"/>
    </source>
</evidence>
<comment type="subcellular location">
    <subcellularLocation>
        <location evidence="1">Cell membrane</location>
        <topology evidence="1">Multi-pass membrane protein</topology>
    </subcellularLocation>
</comment>
<evidence type="ECO:0000256" key="1">
    <source>
        <dbReference type="ARBA" id="ARBA00004651"/>
    </source>
</evidence>
<evidence type="ECO:0000256" key="3">
    <source>
        <dbReference type="ARBA" id="ARBA00022989"/>
    </source>
</evidence>
<organism evidence="8 9">
    <name type="scientific">Methylobacterium ajmalii</name>
    <dbReference type="NCBI Taxonomy" id="2738439"/>
    <lineage>
        <taxon>Bacteria</taxon>
        <taxon>Pseudomonadati</taxon>
        <taxon>Pseudomonadota</taxon>
        <taxon>Alphaproteobacteria</taxon>
        <taxon>Hyphomicrobiales</taxon>
        <taxon>Methylobacteriaceae</taxon>
        <taxon>Methylobacterium</taxon>
    </lineage>
</organism>
<feature type="transmembrane region" description="Helical" evidence="5">
    <location>
        <begin position="137"/>
        <end position="162"/>
    </location>
</feature>
<dbReference type="PROSITE" id="PS50990">
    <property type="entry name" value="PEPTIDASE_C39"/>
    <property type="match status" value="1"/>
</dbReference>
<keyword evidence="3 5" id="KW-1133">Transmembrane helix</keyword>
<accession>A0ABV0A4C8</accession>